<comment type="caution">
    <text evidence="2">The sequence shown here is derived from an EMBL/GenBank/DDBJ whole genome shotgun (WGS) entry which is preliminary data.</text>
</comment>
<proteinExistence type="predicted"/>
<protein>
    <submittedName>
        <fullName evidence="2">Uncharacterized protein</fullName>
    </submittedName>
</protein>
<feature type="transmembrane region" description="Helical" evidence="1">
    <location>
        <begin position="287"/>
        <end position="312"/>
    </location>
</feature>
<evidence type="ECO:0000313" key="3">
    <source>
        <dbReference type="Proteomes" id="UP000034616"/>
    </source>
</evidence>
<keyword evidence="1" id="KW-0812">Transmembrane</keyword>
<gene>
    <name evidence="2" type="ORF">UU35_C0009G0011</name>
</gene>
<accession>A0A0G0UCQ8</accession>
<reference evidence="2 3" key="1">
    <citation type="journal article" date="2015" name="Nature">
        <title>rRNA introns, odd ribosomes, and small enigmatic genomes across a large radiation of phyla.</title>
        <authorList>
            <person name="Brown C.T."/>
            <person name="Hug L.A."/>
            <person name="Thomas B.C."/>
            <person name="Sharon I."/>
            <person name="Castelle C.J."/>
            <person name="Singh A."/>
            <person name="Wilkins M.J."/>
            <person name="Williams K.H."/>
            <person name="Banfield J.F."/>
        </authorList>
    </citation>
    <scope>NUCLEOTIDE SEQUENCE [LARGE SCALE GENOMIC DNA]</scope>
</reference>
<keyword evidence="1" id="KW-0472">Membrane</keyword>
<organism evidence="2 3">
    <name type="scientific">Candidatus Uhrbacteria bacterium GW2011_GWC2_41_11</name>
    <dbReference type="NCBI Taxonomy" id="1618985"/>
    <lineage>
        <taxon>Bacteria</taxon>
        <taxon>Candidatus Uhriibacteriota</taxon>
    </lineage>
</organism>
<feature type="transmembrane region" description="Helical" evidence="1">
    <location>
        <begin position="122"/>
        <end position="142"/>
    </location>
</feature>
<dbReference type="Proteomes" id="UP000034616">
    <property type="component" value="Unassembled WGS sequence"/>
</dbReference>
<keyword evidence="1" id="KW-1133">Transmembrane helix</keyword>
<dbReference type="EMBL" id="LCAH01000009">
    <property type="protein sequence ID" value="KKR86724.1"/>
    <property type="molecule type" value="Genomic_DNA"/>
</dbReference>
<evidence type="ECO:0000256" key="1">
    <source>
        <dbReference type="SAM" id="Phobius"/>
    </source>
</evidence>
<feature type="transmembrane region" description="Helical" evidence="1">
    <location>
        <begin position="162"/>
        <end position="182"/>
    </location>
</feature>
<dbReference type="AlphaFoldDB" id="A0A0G0UCQ8"/>
<sequence>MKMRKDAWYVRLHIEAYVDQRSVWLDQRLVNETKLSEYKKLREICKDPFSNECRNAKIASRKAYRAANLEASKAKGSEVRARLEKGQKSLCPFFWQTVIAVLVYLPLFKWRRAIFSWIIRTFVHFIWRPFVTLLTWIFWPFTFFIRWLVRFFSMYGQRCWKIIFQLLVASFLSLIVYGTYLASDRHSERIMESSRELMYDVKELPREVRNNYHSWKMKAEEEKQDEARQKAYELQQLRERQQWERKNPEKAKEILLAQQDKERWAAEREQNEKEFRWKMFWRDTKDIFVGLGIFVMYLLGFFLFLLGAALLGLGLDFLTEQGEGMWKFLQDFARMCILLVKRYIPPFYRGFLAFVKWWRVDFSRWRADTWVFLKAFVKARKERVCPFIDLVDDRESS</sequence>
<name>A0A0G0UCQ8_9BACT</name>
<evidence type="ECO:0000313" key="2">
    <source>
        <dbReference type="EMBL" id="KKR86724.1"/>
    </source>
</evidence>